<evidence type="ECO:0000313" key="2">
    <source>
        <dbReference type="Proteomes" id="UP000195139"/>
    </source>
</evidence>
<comment type="caution">
    <text evidence="1">The sequence shown here is derived from an EMBL/GenBank/DDBJ whole genome shotgun (WGS) entry which is preliminary data.</text>
</comment>
<accession>A0ABU8IF61</accession>
<proteinExistence type="predicted"/>
<keyword evidence="2" id="KW-1185">Reference proteome</keyword>
<protein>
    <recommendedName>
        <fullName evidence="3">AraC family transcriptional regulator</fullName>
    </recommendedName>
</protein>
<dbReference type="RefSeq" id="WP_336577059.1">
    <property type="nucleotide sequence ID" value="NZ_NGLE02000001.1"/>
</dbReference>
<evidence type="ECO:0000313" key="1">
    <source>
        <dbReference type="EMBL" id="MEI5994318.1"/>
    </source>
</evidence>
<dbReference type="Proteomes" id="UP000195139">
    <property type="component" value="Unassembled WGS sequence"/>
</dbReference>
<reference evidence="1" key="1">
    <citation type="submission" date="2018-07" db="EMBL/GenBank/DDBJ databases">
        <title>The Genome Sequence of Enterococcus sp. DIV0659b.</title>
        <authorList>
            <consortium name="The Broad Institute Genomics Platform"/>
            <consortium name="The Broad Institute Genomic Center for Infectious Diseases"/>
            <person name="Earl A."/>
            <person name="Manson A."/>
            <person name="Schwartman J."/>
            <person name="Gilmore M."/>
            <person name="Abouelleil A."/>
            <person name="Cao P."/>
            <person name="Chapman S."/>
            <person name="Cusick C."/>
            <person name="Shea T."/>
            <person name="Young S."/>
            <person name="Neafsey D."/>
            <person name="Nusbaum C."/>
            <person name="Birren B."/>
        </authorList>
    </citation>
    <scope>NUCLEOTIDE SEQUENCE [LARGE SCALE GENOMIC DNA]</scope>
    <source>
        <strain evidence="1">4G2_DIV0659</strain>
    </source>
</reference>
<sequence length="116" mass="13605">MKQIIEEDSIDYSKAIEQEILNLDEPYFILSKKQSEIMCLKSTKECSDYVFPAGTYACMSFVVRTKKDIEKQVSIFFNDLIFNIKDSSIENFLLYENIYCSLAYNDKMVYSIEVKL</sequence>
<organism evidence="1 2">
    <name type="scientific">Candidatus Enterococcus mansonii</name>
    <dbReference type="NCBI Taxonomy" id="1834181"/>
    <lineage>
        <taxon>Bacteria</taxon>
        <taxon>Bacillati</taxon>
        <taxon>Bacillota</taxon>
        <taxon>Bacilli</taxon>
        <taxon>Lactobacillales</taxon>
        <taxon>Enterococcaceae</taxon>
        <taxon>Enterococcus</taxon>
    </lineage>
</organism>
<evidence type="ECO:0008006" key="3">
    <source>
        <dbReference type="Google" id="ProtNLM"/>
    </source>
</evidence>
<gene>
    <name evidence="1" type="ORF">A5880_001876</name>
</gene>
<dbReference type="EMBL" id="NGLE02000001">
    <property type="protein sequence ID" value="MEI5994318.1"/>
    <property type="molecule type" value="Genomic_DNA"/>
</dbReference>
<name>A0ABU8IF61_9ENTE</name>